<feature type="transmembrane region" description="Helical" evidence="1">
    <location>
        <begin position="6"/>
        <end position="24"/>
    </location>
</feature>
<evidence type="ECO:0000256" key="1">
    <source>
        <dbReference type="SAM" id="Phobius"/>
    </source>
</evidence>
<evidence type="ECO:0000313" key="3">
    <source>
        <dbReference type="Proteomes" id="UP000444185"/>
    </source>
</evidence>
<dbReference type="Proteomes" id="UP000444185">
    <property type="component" value="Unassembled WGS sequence"/>
</dbReference>
<evidence type="ECO:0000313" key="2">
    <source>
        <dbReference type="EMBL" id="MXO51235.1"/>
    </source>
</evidence>
<sequence>MLDTVLSLVVLAAALLLFGAYMLWKRTGNVKNAALMVVLAVIAVVNVMIWTVPTADGEAPLDKVERGTR</sequence>
<keyword evidence="1" id="KW-1133">Transmembrane helix</keyword>
<reference evidence="2 3" key="1">
    <citation type="submission" date="2019-12" db="EMBL/GenBank/DDBJ databases">
        <title>Genomic-based taxomic classification of the family Erythrobacteraceae.</title>
        <authorList>
            <person name="Xu L."/>
        </authorList>
    </citation>
    <scope>NUCLEOTIDE SEQUENCE [LARGE SCALE GENOMIC DNA]</scope>
    <source>
        <strain evidence="2 3">DSM 16225</strain>
    </source>
</reference>
<dbReference type="RefSeq" id="WP_160607829.1">
    <property type="nucleotide sequence ID" value="NZ_WTYF01000004.1"/>
</dbReference>
<proteinExistence type="predicted"/>
<organism evidence="2 3">
    <name type="scientific">Qipengyuania gaetbuli</name>
    <dbReference type="NCBI Taxonomy" id="266952"/>
    <lineage>
        <taxon>Bacteria</taxon>
        <taxon>Pseudomonadati</taxon>
        <taxon>Pseudomonadota</taxon>
        <taxon>Alphaproteobacteria</taxon>
        <taxon>Sphingomonadales</taxon>
        <taxon>Erythrobacteraceae</taxon>
        <taxon>Qipengyuania</taxon>
    </lineage>
</organism>
<accession>A0A844XZ17</accession>
<feature type="transmembrane region" description="Helical" evidence="1">
    <location>
        <begin position="33"/>
        <end position="52"/>
    </location>
</feature>
<keyword evidence="3" id="KW-1185">Reference proteome</keyword>
<keyword evidence="1" id="KW-0812">Transmembrane</keyword>
<dbReference type="AlphaFoldDB" id="A0A844XZ17"/>
<gene>
    <name evidence="2" type="ORF">GRI42_07945</name>
</gene>
<keyword evidence="1" id="KW-0472">Membrane</keyword>
<dbReference type="EMBL" id="WTYF01000004">
    <property type="protein sequence ID" value="MXO51235.1"/>
    <property type="molecule type" value="Genomic_DNA"/>
</dbReference>
<name>A0A844XZ17_9SPHN</name>
<comment type="caution">
    <text evidence="2">The sequence shown here is derived from an EMBL/GenBank/DDBJ whole genome shotgun (WGS) entry which is preliminary data.</text>
</comment>
<protein>
    <submittedName>
        <fullName evidence="2">Uncharacterized protein</fullName>
    </submittedName>
</protein>